<gene>
    <name evidence="1" type="ORF">P280DRAFT_554811</name>
</gene>
<dbReference type="SUPFAM" id="SSF51735">
    <property type="entry name" value="NAD(P)-binding Rossmann-fold domains"/>
    <property type="match status" value="1"/>
</dbReference>
<proteinExistence type="predicted"/>
<dbReference type="PANTHER" id="PTHR14097:SF8">
    <property type="entry name" value="NAD(P)-BINDING DOMAIN-CONTAINING PROTEIN"/>
    <property type="match status" value="1"/>
</dbReference>
<evidence type="ECO:0000313" key="1">
    <source>
        <dbReference type="EMBL" id="KAF2634119.1"/>
    </source>
</evidence>
<reference evidence="1" key="1">
    <citation type="journal article" date="2020" name="Stud. Mycol.">
        <title>101 Dothideomycetes genomes: a test case for predicting lifestyles and emergence of pathogens.</title>
        <authorList>
            <person name="Haridas S."/>
            <person name="Albert R."/>
            <person name="Binder M."/>
            <person name="Bloem J."/>
            <person name="Labutti K."/>
            <person name="Salamov A."/>
            <person name="Andreopoulos B."/>
            <person name="Baker S."/>
            <person name="Barry K."/>
            <person name="Bills G."/>
            <person name="Bluhm B."/>
            <person name="Cannon C."/>
            <person name="Castanera R."/>
            <person name="Culley D."/>
            <person name="Daum C."/>
            <person name="Ezra D."/>
            <person name="Gonzalez J."/>
            <person name="Henrissat B."/>
            <person name="Kuo A."/>
            <person name="Liang C."/>
            <person name="Lipzen A."/>
            <person name="Lutzoni F."/>
            <person name="Magnuson J."/>
            <person name="Mondo S."/>
            <person name="Nolan M."/>
            <person name="Ohm R."/>
            <person name="Pangilinan J."/>
            <person name="Park H.-J."/>
            <person name="Ramirez L."/>
            <person name="Alfaro M."/>
            <person name="Sun H."/>
            <person name="Tritt A."/>
            <person name="Yoshinaga Y."/>
            <person name="Zwiers L.-H."/>
            <person name="Turgeon B."/>
            <person name="Goodwin S."/>
            <person name="Spatafora J."/>
            <person name="Crous P."/>
            <person name="Grigoriev I."/>
        </authorList>
    </citation>
    <scope>NUCLEOTIDE SEQUENCE</scope>
    <source>
        <strain evidence="1">CBS 473.64</strain>
    </source>
</reference>
<keyword evidence="2" id="KW-1185">Reference proteome</keyword>
<dbReference type="AlphaFoldDB" id="A0A6A6RFB4"/>
<dbReference type="PANTHER" id="PTHR14097">
    <property type="entry name" value="OXIDOREDUCTASE HTATIP2"/>
    <property type="match status" value="1"/>
</dbReference>
<name>A0A6A6RFB4_9PLEO</name>
<dbReference type="EMBL" id="MU006865">
    <property type="protein sequence ID" value="KAF2634119.1"/>
    <property type="molecule type" value="Genomic_DNA"/>
</dbReference>
<dbReference type="Gene3D" id="3.40.50.720">
    <property type="entry name" value="NAD(P)-binding Rossmann-like Domain"/>
    <property type="match status" value="1"/>
</dbReference>
<protein>
    <submittedName>
        <fullName evidence="1">Uncharacterized protein</fullName>
    </submittedName>
</protein>
<dbReference type="InterPro" id="IPR036291">
    <property type="entry name" value="NAD(P)-bd_dom_sf"/>
</dbReference>
<dbReference type="OrthoDB" id="3535423at2759"/>
<accession>A0A6A6RFB4</accession>
<organism evidence="1 2">
    <name type="scientific">Massarina eburnea CBS 473.64</name>
    <dbReference type="NCBI Taxonomy" id="1395130"/>
    <lineage>
        <taxon>Eukaryota</taxon>
        <taxon>Fungi</taxon>
        <taxon>Dikarya</taxon>
        <taxon>Ascomycota</taxon>
        <taxon>Pezizomycotina</taxon>
        <taxon>Dothideomycetes</taxon>
        <taxon>Pleosporomycetidae</taxon>
        <taxon>Pleosporales</taxon>
        <taxon>Massarineae</taxon>
        <taxon>Massarinaceae</taxon>
        <taxon>Massarina</taxon>
    </lineage>
</organism>
<dbReference type="Proteomes" id="UP000799753">
    <property type="component" value="Unassembled WGS sequence"/>
</dbReference>
<sequence>MKLILSGSTGLIGREVIRQALLNPRITTLIALTRRPIDVAAIADTISSAERGGIDPAKVKSVVLQDFEKYPDDVKKELADADGCIWSLALTPLRSKQHPWEEVIRICKGYCTAGMKAILDARRAAGKTGEFRFVYVSGHGISRDMTQKPWILVDYQLMRGGMENTVLDFAAEHKESGWKACIAKPGLISGLPGVFGMFRNAAITAVGWVGNTISAEQCARAMIKQCVDGIDKETLVNWDMVKLGRGDKI</sequence>
<evidence type="ECO:0000313" key="2">
    <source>
        <dbReference type="Proteomes" id="UP000799753"/>
    </source>
</evidence>